<evidence type="ECO:0000313" key="5">
    <source>
        <dbReference type="Proteomes" id="UP000256769"/>
    </source>
</evidence>
<evidence type="ECO:0000256" key="3">
    <source>
        <dbReference type="PIRSR" id="PIRSR603782-2"/>
    </source>
</evidence>
<comment type="similarity">
    <text evidence="1">Belongs to the SCO1/2 family.</text>
</comment>
<dbReference type="CDD" id="cd02968">
    <property type="entry name" value="SCO"/>
    <property type="match status" value="1"/>
</dbReference>
<evidence type="ECO:0000256" key="1">
    <source>
        <dbReference type="ARBA" id="ARBA00010996"/>
    </source>
</evidence>
<accession>A0A3D9CUP9</accession>
<dbReference type="SUPFAM" id="SSF52833">
    <property type="entry name" value="Thioredoxin-like"/>
    <property type="match status" value="1"/>
</dbReference>
<dbReference type="AlphaFoldDB" id="A0A3D9CUP9"/>
<feature type="disulfide bond" description="Redox-active" evidence="3">
    <location>
        <begin position="63"/>
        <end position="67"/>
    </location>
</feature>
<dbReference type="PANTHER" id="PTHR12151:SF25">
    <property type="entry name" value="LINALOOL DEHYDRATASE_ISOMERASE DOMAIN-CONTAINING PROTEIN"/>
    <property type="match status" value="1"/>
</dbReference>
<feature type="binding site" evidence="2">
    <location>
        <position position="67"/>
    </location>
    <ligand>
        <name>Cu cation</name>
        <dbReference type="ChEBI" id="CHEBI:23378"/>
    </ligand>
</feature>
<dbReference type="Gene3D" id="3.40.30.10">
    <property type="entry name" value="Glutaredoxin"/>
    <property type="match status" value="1"/>
</dbReference>
<gene>
    <name evidence="4" type="ORF">DRF59_01055</name>
</gene>
<dbReference type="Pfam" id="PF02630">
    <property type="entry name" value="SCO1-SenC"/>
    <property type="match status" value="1"/>
</dbReference>
<reference evidence="4 5" key="1">
    <citation type="journal article" date="2007" name="Int. J. Syst. Evol. Microbiol.">
        <title>Chryseobacterium flavum sp. nov., isolated from polluted soil.</title>
        <authorList>
            <person name="Zhou Y."/>
            <person name="Dong J."/>
            <person name="Wang X."/>
            <person name="Huang X."/>
            <person name="Zhang K.Y."/>
            <person name="Zhang Y.Q."/>
            <person name="Guo Y.F."/>
            <person name="Lai R."/>
            <person name="Li W.J."/>
        </authorList>
    </citation>
    <scope>NUCLEOTIDE SEQUENCE [LARGE SCALE GENOMIC DNA]</scope>
    <source>
        <strain evidence="4 5">KCTC 12877</strain>
    </source>
</reference>
<sequence length="188" mass="21509">MKNITTCILVALIMLSCSKKDEEAPSDSIYNIPTSWEKQDGRNITFSDLKGKVLVTAMIFTSCKTACPRLTAEMRTISQKVGKTDPDQIQYVLISIDPENDTPNAMKRYLDMNRFNEKEWTFIRGSEEEIRELANIMAVKYKQISPIEFSHSNIITVYSKKGVLSFQKEGLDSDYEAIVHEIKKQIQL</sequence>
<dbReference type="EMBL" id="QNUE01000001">
    <property type="protein sequence ID" value="REC69482.1"/>
    <property type="molecule type" value="Genomic_DNA"/>
</dbReference>
<protein>
    <submittedName>
        <fullName evidence="4">SCO family protein</fullName>
    </submittedName>
</protein>
<dbReference type="GO" id="GO:0046872">
    <property type="term" value="F:metal ion binding"/>
    <property type="evidence" value="ECO:0007669"/>
    <property type="project" value="UniProtKB-KW"/>
</dbReference>
<dbReference type="OrthoDB" id="9811998at2"/>
<feature type="binding site" evidence="2">
    <location>
        <position position="63"/>
    </location>
    <ligand>
        <name>Cu cation</name>
        <dbReference type="ChEBI" id="CHEBI:23378"/>
    </ligand>
</feature>
<keyword evidence="3" id="KW-1015">Disulfide bond</keyword>
<keyword evidence="2" id="KW-0479">Metal-binding</keyword>
<dbReference type="PROSITE" id="PS51257">
    <property type="entry name" value="PROKAR_LIPOPROTEIN"/>
    <property type="match status" value="1"/>
</dbReference>
<keyword evidence="5" id="KW-1185">Reference proteome</keyword>
<dbReference type="RefSeq" id="WP_115956441.1">
    <property type="nucleotide sequence ID" value="NZ_CBCRVL010000002.1"/>
</dbReference>
<dbReference type="PANTHER" id="PTHR12151">
    <property type="entry name" value="ELECTRON TRANSPORT PROTIN SCO1/SENC FAMILY MEMBER"/>
    <property type="match status" value="1"/>
</dbReference>
<evidence type="ECO:0000313" key="4">
    <source>
        <dbReference type="EMBL" id="REC69482.1"/>
    </source>
</evidence>
<comment type="caution">
    <text evidence="4">The sequence shown here is derived from an EMBL/GenBank/DDBJ whole genome shotgun (WGS) entry which is preliminary data.</text>
</comment>
<keyword evidence="2" id="KW-0186">Copper</keyword>
<organism evidence="4 5">
    <name type="scientific">Chryseobacterium flavum</name>
    <dbReference type="NCBI Taxonomy" id="415851"/>
    <lineage>
        <taxon>Bacteria</taxon>
        <taxon>Pseudomonadati</taxon>
        <taxon>Bacteroidota</taxon>
        <taxon>Flavobacteriia</taxon>
        <taxon>Flavobacteriales</taxon>
        <taxon>Weeksellaceae</taxon>
        <taxon>Chryseobacterium group</taxon>
        <taxon>Chryseobacterium</taxon>
    </lineage>
</organism>
<evidence type="ECO:0000256" key="2">
    <source>
        <dbReference type="PIRSR" id="PIRSR603782-1"/>
    </source>
</evidence>
<dbReference type="Proteomes" id="UP000256769">
    <property type="component" value="Unassembled WGS sequence"/>
</dbReference>
<proteinExistence type="inferred from homology"/>
<dbReference type="InterPro" id="IPR036249">
    <property type="entry name" value="Thioredoxin-like_sf"/>
</dbReference>
<dbReference type="InterPro" id="IPR003782">
    <property type="entry name" value="SCO1/SenC"/>
</dbReference>
<name>A0A3D9CUP9_9FLAO</name>